<feature type="region of interest" description="Disordered" evidence="3">
    <location>
        <begin position="495"/>
        <end position="561"/>
    </location>
</feature>
<dbReference type="PANTHER" id="PTHR10763">
    <property type="entry name" value="CELL DIVISION CONTROL PROTEIN 6-RELATED"/>
    <property type="match status" value="1"/>
</dbReference>
<keyword evidence="6" id="KW-1185">Reference proteome</keyword>
<evidence type="ECO:0000313" key="5">
    <source>
        <dbReference type="EMBL" id="KAG7529005.1"/>
    </source>
</evidence>
<evidence type="ECO:0000313" key="6">
    <source>
        <dbReference type="Proteomes" id="UP000812966"/>
    </source>
</evidence>
<gene>
    <name evidence="5" type="ORF">FFLO_05828</name>
</gene>
<evidence type="ECO:0000256" key="2">
    <source>
        <dbReference type="ARBA" id="ARBA00022705"/>
    </source>
</evidence>
<feature type="region of interest" description="Disordered" evidence="3">
    <location>
        <begin position="386"/>
        <end position="405"/>
    </location>
</feature>
<dbReference type="InterPro" id="IPR027417">
    <property type="entry name" value="P-loop_NTPase"/>
</dbReference>
<evidence type="ECO:0000256" key="3">
    <source>
        <dbReference type="SAM" id="MobiDB-lite"/>
    </source>
</evidence>
<evidence type="ECO:0000259" key="4">
    <source>
        <dbReference type="SMART" id="SM00382"/>
    </source>
</evidence>
<dbReference type="SUPFAM" id="SSF52540">
    <property type="entry name" value="P-loop containing nucleoside triphosphate hydrolases"/>
    <property type="match status" value="1"/>
</dbReference>
<dbReference type="GO" id="GO:0005634">
    <property type="term" value="C:nucleus"/>
    <property type="evidence" value="ECO:0007669"/>
    <property type="project" value="TreeGrafter"/>
</dbReference>
<dbReference type="EMBL" id="JABELV010000160">
    <property type="protein sequence ID" value="KAG7529005.1"/>
    <property type="molecule type" value="Genomic_DNA"/>
</dbReference>
<dbReference type="SMART" id="SM00382">
    <property type="entry name" value="AAA"/>
    <property type="match status" value="1"/>
</dbReference>
<dbReference type="InterPro" id="IPR003593">
    <property type="entry name" value="AAA+_ATPase"/>
</dbReference>
<dbReference type="AlphaFoldDB" id="A0A8K0NNL1"/>
<reference evidence="5" key="1">
    <citation type="submission" date="2020-04" db="EMBL/GenBank/DDBJ databases">
        <title>Analysis of mating type loci in Filobasidium floriforme.</title>
        <authorList>
            <person name="Nowrousian M."/>
        </authorList>
    </citation>
    <scope>NUCLEOTIDE SEQUENCE</scope>
    <source>
        <strain evidence="5">CBS 6242</strain>
    </source>
</reference>
<name>A0A8K0NNL1_9TREE</name>
<dbReference type="GO" id="GO:0003688">
    <property type="term" value="F:DNA replication origin binding"/>
    <property type="evidence" value="ECO:0007669"/>
    <property type="project" value="TreeGrafter"/>
</dbReference>
<dbReference type="GO" id="GO:0033314">
    <property type="term" value="P:mitotic DNA replication checkpoint signaling"/>
    <property type="evidence" value="ECO:0007669"/>
    <property type="project" value="TreeGrafter"/>
</dbReference>
<dbReference type="GO" id="GO:0016887">
    <property type="term" value="F:ATP hydrolysis activity"/>
    <property type="evidence" value="ECO:0007669"/>
    <property type="project" value="InterPro"/>
</dbReference>
<organism evidence="5 6">
    <name type="scientific">Filobasidium floriforme</name>
    <dbReference type="NCBI Taxonomy" id="5210"/>
    <lineage>
        <taxon>Eukaryota</taxon>
        <taxon>Fungi</taxon>
        <taxon>Dikarya</taxon>
        <taxon>Basidiomycota</taxon>
        <taxon>Agaricomycotina</taxon>
        <taxon>Tremellomycetes</taxon>
        <taxon>Filobasidiales</taxon>
        <taxon>Filobasidiaceae</taxon>
        <taxon>Filobasidium</taxon>
    </lineage>
</organism>
<dbReference type="Gene3D" id="3.40.50.300">
    <property type="entry name" value="P-loop containing nucleotide triphosphate hydrolases"/>
    <property type="match status" value="1"/>
</dbReference>
<dbReference type="GO" id="GO:0006270">
    <property type="term" value="P:DNA replication initiation"/>
    <property type="evidence" value="ECO:0007669"/>
    <property type="project" value="TreeGrafter"/>
</dbReference>
<dbReference type="Gene3D" id="1.10.8.60">
    <property type="match status" value="1"/>
</dbReference>
<dbReference type="Proteomes" id="UP000812966">
    <property type="component" value="Unassembled WGS sequence"/>
</dbReference>
<protein>
    <recommendedName>
        <fullName evidence="4">AAA+ ATPase domain-containing protein</fullName>
    </recommendedName>
</protein>
<comment type="caution">
    <text evidence="5">The sequence shown here is derived from an EMBL/GenBank/DDBJ whole genome shotgun (WGS) entry which is preliminary data.</text>
</comment>
<dbReference type="InterPro" id="IPR050311">
    <property type="entry name" value="ORC1/CDC6"/>
</dbReference>
<evidence type="ECO:0000256" key="1">
    <source>
        <dbReference type="ARBA" id="ARBA00006184"/>
    </source>
</evidence>
<accession>A0A8K0NNL1</accession>
<keyword evidence="2" id="KW-0235">DNA replication</keyword>
<sequence>MEDEGVAISGPSLNPYKSLKMALRCSSAGVDAGSVIVGREDEKAAVGKYLETGRIDGTLSTPRALYISGAPGTGKTALVTCISNELREQGWDTAFVNCMGMSGGRKEDVWNRIAVAWGLEGKGERAVETGLRAASASDRRLLILDEVDALLTSTSSANANNTLRNLFTLPSTYAQTTVRVVAISNSLDLTARRSISSALAELSPDNLSFSAYGSKEMIAIVKSRVAAVKTDAMLDGRDVVELDEKAIELVGRKVEVSNGDLRMCLNVMVEAVGTAEADWRRKSAAGAADIATPKGTSTTGQYLESIVPPTKVALHHVLKALTSSIAKLKANVASSSPSGNGSAGGALDTKVRSLNVQVKSILLALLIARQRVRLGLRPAYVSAQSSSFTTNNNSTASSSSSSGNVITNPDRVTLELLLPTYTYLLNHASSSLPPVGQTDFMDLLMQAEVIGLVSLGSSSCPLTPTKTPLRRGKRSGSGKDRTVELMVKDEDLVRSLGLTPPPTDAAGKTLPAPASGVMESEMRGMWTREESRWKRALEGKTRQAETLERNTSRGQLGFDEV</sequence>
<feature type="domain" description="AAA+ ATPase" evidence="4">
    <location>
        <begin position="61"/>
        <end position="205"/>
    </location>
</feature>
<feature type="compositionally biased region" description="Basic and acidic residues" evidence="3">
    <location>
        <begin position="520"/>
        <end position="551"/>
    </location>
</feature>
<feature type="compositionally biased region" description="Low complexity" evidence="3">
    <location>
        <begin position="386"/>
        <end position="402"/>
    </location>
</feature>
<dbReference type="InterPro" id="IPR049945">
    <property type="entry name" value="AAA_22"/>
</dbReference>
<proteinExistence type="inferred from homology"/>
<dbReference type="Pfam" id="PF13401">
    <property type="entry name" value="AAA_22"/>
    <property type="match status" value="1"/>
</dbReference>
<comment type="similarity">
    <text evidence="1">Belongs to the CDC6/cdc18 family.</text>
</comment>
<dbReference type="PANTHER" id="PTHR10763:SF26">
    <property type="entry name" value="CELL DIVISION CONTROL PROTEIN 6 HOMOLOG"/>
    <property type="match status" value="1"/>
</dbReference>
<dbReference type="CDD" id="cd00009">
    <property type="entry name" value="AAA"/>
    <property type="match status" value="1"/>
</dbReference>